<evidence type="ECO:0000259" key="1">
    <source>
        <dbReference type="Pfam" id="PF08456"/>
    </source>
</evidence>
<keyword evidence="2" id="KW-0547">Nucleotide-binding</keyword>
<dbReference type="InterPro" id="IPR013664">
    <property type="entry name" value="Virgavirus_MeTrfase_C"/>
</dbReference>
<keyword evidence="2" id="KW-0378">Hydrolase</keyword>
<dbReference type="Pfam" id="PF08456">
    <property type="entry name" value="Vmethyltransf_C"/>
    <property type="match status" value="1"/>
</dbReference>
<keyword evidence="3" id="KW-1185">Reference proteome</keyword>
<dbReference type="GO" id="GO:0004386">
    <property type="term" value="F:helicase activity"/>
    <property type="evidence" value="ECO:0007669"/>
    <property type="project" value="UniProtKB-KW"/>
</dbReference>
<keyword evidence="2" id="KW-0347">Helicase</keyword>
<protein>
    <submittedName>
        <fullName evidence="2">Helicase</fullName>
    </submittedName>
</protein>
<comment type="caution">
    <text evidence="2">The sequence shown here is derived from an EMBL/GenBank/DDBJ whole genome shotgun (WGS) entry which is preliminary data.</text>
</comment>
<name>A0A392TUR3_9FABA</name>
<organism evidence="2 3">
    <name type="scientific">Trifolium medium</name>
    <dbReference type="NCBI Taxonomy" id="97028"/>
    <lineage>
        <taxon>Eukaryota</taxon>
        <taxon>Viridiplantae</taxon>
        <taxon>Streptophyta</taxon>
        <taxon>Embryophyta</taxon>
        <taxon>Tracheophyta</taxon>
        <taxon>Spermatophyta</taxon>
        <taxon>Magnoliopsida</taxon>
        <taxon>eudicotyledons</taxon>
        <taxon>Gunneridae</taxon>
        <taxon>Pentapetalae</taxon>
        <taxon>rosids</taxon>
        <taxon>fabids</taxon>
        <taxon>Fabales</taxon>
        <taxon>Fabaceae</taxon>
        <taxon>Papilionoideae</taxon>
        <taxon>50 kb inversion clade</taxon>
        <taxon>NPAAA clade</taxon>
        <taxon>Hologalegina</taxon>
        <taxon>IRL clade</taxon>
        <taxon>Trifolieae</taxon>
        <taxon>Trifolium</taxon>
    </lineage>
</organism>
<keyword evidence="2" id="KW-0067">ATP-binding</keyword>
<dbReference type="Proteomes" id="UP000265520">
    <property type="component" value="Unassembled WGS sequence"/>
</dbReference>
<feature type="domain" description="Viral methyltransferase C-terminal" evidence="1">
    <location>
        <begin position="11"/>
        <end position="74"/>
    </location>
</feature>
<accession>A0A392TUR3</accession>
<dbReference type="EMBL" id="LXQA010639532">
    <property type="protein sequence ID" value="MCI63575.1"/>
    <property type="molecule type" value="Genomic_DNA"/>
</dbReference>
<sequence>MAEVQRKKQERIAKALAVCVKEDISVQDIFNTLVGRVFGKASLGQKALRHFAGWLKIMHGQDILQIKDVAKHVE</sequence>
<reference evidence="2 3" key="1">
    <citation type="journal article" date="2018" name="Front. Plant Sci.">
        <title>Red Clover (Trifolium pratense) and Zigzag Clover (T. medium) - A Picture of Genomic Similarities and Differences.</title>
        <authorList>
            <person name="Dluhosova J."/>
            <person name="Istvanek J."/>
            <person name="Nedelnik J."/>
            <person name="Repkova J."/>
        </authorList>
    </citation>
    <scope>NUCLEOTIDE SEQUENCE [LARGE SCALE GENOMIC DNA]</scope>
    <source>
        <strain evidence="3">cv. 10/8</strain>
        <tissue evidence="2">Leaf</tissue>
    </source>
</reference>
<dbReference type="AlphaFoldDB" id="A0A392TUR3"/>
<feature type="non-terminal residue" evidence="2">
    <location>
        <position position="74"/>
    </location>
</feature>
<evidence type="ECO:0000313" key="2">
    <source>
        <dbReference type="EMBL" id="MCI63575.1"/>
    </source>
</evidence>
<evidence type="ECO:0000313" key="3">
    <source>
        <dbReference type="Proteomes" id="UP000265520"/>
    </source>
</evidence>
<proteinExistence type="predicted"/>